<accession>B8CUL2</accession>
<dbReference type="Gene3D" id="3.30.360.10">
    <property type="entry name" value="Dihydrodipicolinate Reductase, domain 2"/>
    <property type="match status" value="1"/>
</dbReference>
<dbReference type="Pfam" id="PF01408">
    <property type="entry name" value="GFO_IDH_MocA"/>
    <property type="match status" value="1"/>
</dbReference>
<keyword evidence="1" id="KW-0732">Signal</keyword>
<evidence type="ECO:0000259" key="3">
    <source>
        <dbReference type="Pfam" id="PF22725"/>
    </source>
</evidence>
<dbReference type="SUPFAM" id="SSF55347">
    <property type="entry name" value="Glyceraldehyde-3-phosphate dehydrogenase-like, C-terminal domain"/>
    <property type="match status" value="1"/>
</dbReference>
<dbReference type="HOGENOM" id="CLU_023194_17_1_6"/>
<evidence type="ECO:0000259" key="2">
    <source>
        <dbReference type="Pfam" id="PF01408"/>
    </source>
</evidence>
<feature type="domain" description="GFO/IDH/MocA-like oxidoreductase" evidence="3">
    <location>
        <begin position="123"/>
        <end position="253"/>
    </location>
</feature>
<evidence type="ECO:0000256" key="1">
    <source>
        <dbReference type="ARBA" id="ARBA00022729"/>
    </source>
</evidence>
<dbReference type="KEGG" id="swp:swp_4562"/>
<name>B8CUL2_SHEPW</name>
<dbReference type="Proteomes" id="UP000000753">
    <property type="component" value="Chromosome"/>
</dbReference>
<reference evidence="4 5" key="1">
    <citation type="journal article" date="2008" name="PLoS ONE">
        <title>Environmental adaptation: genomic analysis of the piezotolerant and psychrotolerant deep-sea iron reducing bacterium Shewanella piezotolerans WP3.</title>
        <authorList>
            <person name="Wang F."/>
            <person name="Wang J."/>
            <person name="Jian H."/>
            <person name="Zhang B."/>
            <person name="Li S."/>
            <person name="Wang F."/>
            <person name="Zeng X."/>
            <person name="Gao L."/>
            <person name="Bartlett D.H."/>
            <person name="Yu J."/>
            <person name="Hu S."/>
            <person name="Xiao X."/>
        </authorList>
    </citation>
    <scope>NUCLEOTIDE SEQUENCE [LARGE SCALE GENOMIC DNA]</scope>
    <source>
        <strain evidence="5">WP3 / JCM 13877</strain>
    </source>
</reference>
<feature type="domain" description="Gfo/Idh/MocA-like oxidoreductase N-terminal" evidence="2">
    <location>
        <begin position="38"/>
        <end position="106"/>
    </location>
</feature>
<dbReference type="GO" id="GO:0000166">
    <property type="term" value="F:nucleotide binding"/>
    <property type="evidence" value="ECO:0007669"/>
    <property type="project" value="InterPro"/>
</dbReference>
<protein>
    <submittedName>
        <fullName evidence="4">Dehydrogenase-like protein, putative</fullName>
    </submittedName>
</protein>
<evidence type="ECO:0000313" key="4">
    <source>
        <dbReference type="EMBL" id="ACJ31204.1"/>
    </source>
</evidence>
<dbReference type="Pfam" id="PF22725">
    <property type="entry name" value="GFO_IDH_MocA_C3"/>
    <property type="match status" value="1"/>
</dbReference>
<gene>
    <name evidence="4" type="ordered locus">swp_4562</name>
</gene>
<sequence length="371" mass="40153">MAARLDGQFELVCGAFSADPFKSLVSGKKLYLAHDRCYASYEQMFIEESKLDESIRMDVAVIVTPNHLHYPVAKMALEYGFHVISDKPATIDLTQAIALKQQLLSSDLLYGLTHTYNGYPMVKEAKHRIAAGELGTIRKVLVEYSQGWLSSQDDEDSKQAAWRLDPQQSGISCCVGDIGVHAANLAEYVSGLSIEQVCASLTSNVEDRVLDDDASIMLSFNSGAHGVLLSSQIAIGEENRLTLRIYGDKASLEWSQMEPNSLTIKHPDATSVIRTGVGAISPLATACTRTPAGHPEGYIEAFANIYKQFAAKLNARLDNLPESAFSLDLPGIDAAITGMAFIEGVVAASQGEAKWHKLPSIELGDSLNAAD</sequence>
<dbReference type="InterPro" id="IPR036291">
    <property type="entry name" value="NAD(P)-bd_dom_sf"/>
</dbReference>
<dbReference type="PANTHER" id="PTHR43708">
    <property type="entry name" value="CONSERVED EXPRESSED OXIDOREDUCTASE (EUROFUNG)"/>
    <property type="match status" value="1"/>
</dbReference>
<dbReference type="InterPro" id="IPR055170">
    <property type="entry name" value="GFO_IDH_MocA-like_dom"/>
</dbReference>
<proteinExistence type="predicted"/>
<dbReference type="eggNOG" id="COG0673">
    <property type="taxonomic scope" value="Bacteria"/>
</dbReference>
<dbReference type="InterPro" id="IPR051317">
    <property type="entry name" value="Gfo/Idh/MocA_oxidoreduct"/>
</dbReference>
<dbReference type="STRING" id="225849.swp_4562"/>
<organism evidence="4 5">
    <name type="scientific">Shewanella piezotolerans (strain WP3 / JCM 13877)</name>
    <dbReference type="NCBI Taxonomy" id="225849"/>
    <lineage>
        <taxon>Bacteria</taxon>
        <taxon>Pseudomonadati</taxon>
        <taxon>Pseudomonadota</taxon>
        <taxon>Gammaproteobacteria</taxon>
        <taxon>Alteromonadales</taxon>
        <taxon>Shewanellaceae</taxon>
        <taxon>Shewanella</taxon>
    </lineage>
</organism>
<dbReference type="Gene3D" id="3.40.50.720">
    <property type="entry name" value="NAD(P)-binding Rossmann-like Domain"/>
    <property type="match status" value="1"/>
</dbReference>
<dbReference type="SUPFAM" id="SSF51735">
    <property type="entry name" value="NAD(P)-binding Rossmann-fold domains"/>
    <property type="match status" value="1"/>
</dbReference>
<dbReference type="PANTHER" id="PTHR43708:SF3">
    <property type="entry name" value="OXIDOREDUCTASE"/>
    <property type="match status" value="1"/>
</dbReference>
<dbReference type="AlphaFoldDB" id="B8CUL2"/>
<dbReference type="EMBL" id="CP000472">
    <property type="protein sequence ID" value="ACJ31204.1"/>
    <property type="molecule type" value="Genomic_DNA"/>
</dbReference>
<evidence type="ECO:0000313" key="5">
    <source>
        <dbReference type="Proteomes" id="UP000000753"/>
    </source>
</evidence>
<dbReference type="InterPro" id="IPR000683">
    <property type="entry name" value="Gfo/Idh/MocA-like_OxRdtase_N"/>
</dbReference>
<keyword evidence="5" id="KW-1185">Reference proteome</keyword>